<accession>A0A8H6WJH1</accession>
<dbReference type="Proteomes" id="UP000613580">
    <property type="component" value="Unassembled WGS sequence"/>
</dbReference>
<reference evidence="2" key="1">
    <citation type="submission" date="2020-05" db="EMBL/GenBank/DDBJ databases">
        <title>Mycena genomes resolve the evolution of fungal bioluminescence.</title>
        <authorList>
            <person name="Tsai I.J."/>
        </authorList>
    </citation>
    <scope>NUCLEOTIDE SEQUENCE</scope>
    <source>
        <strain evidence="2">110903Hualien_Pintung</strain>
    </source>
</reference>
<evidence type="ECO:0000313" key="2">
    <source>
        <dbReference type="EMBL" id="KAF7319231.1"/>
    </source>
</evidence>
<organism evidence="2 3">
    <name type="scientific">Mycena chlorophos</name>
    <name type="common">Agaric fungus</name>
    <name type="synonym">Agaricus chlorophos</name>
    <dbReference type="NCBI Taxonomy" id="658473"/>
    <lineage>
        <taxon>Eukaryota</taxon>
        <taxon>Fungi</taxon>
        <taxon>Dikarya</taxon>
        <taxon>Basidiomycota</taxon>
        <taxon>Agaricomycotina</taxon>
        <taxon>Agaricomycetes</taxon>
        <taxon>Agaricomycetidae</taxon>
        <taxon>Agaricales</taxon>
        <taxon>Marasmiineae</taxon>
        <taxon>Mycenaceae</taxon>
        <taxon>Mycena</taxon>
    </lineage>
</organism>
<name>A0A8H6WJH1_MYCCL</name>
<feature type="coiled-coil region" evidence="1">
    <location>
        <begin position="114"/>
        <end position="177"/>
    </location>
</feature>
<keyword evidence="3" id="KW-1185">Reference proteome</keyword>
<protein>
    <submittedName>
        <fullName evidence="2">Uncharacterized protein</fullName>
    </submittedName>
</protein>
<proteinExistence type="predicted"/>
<dbReference type="AlphaFoldDB" id="A0A8H6WJH1"/>
<sequence length="235" mass="26110">MLAPHLILLGRQSQRLLALLLKHNLTVRDIIAHDDAGKMVELFGKALRCESEKERMVILAYREGVGNEVLGPCSRLAEAYGLPELISVGMLRTMLDIAPESSDPGTAIKYAALVLRMEEINREHETALASAEAENQVLRQKIDEFQGSLESVVREGIEEHARKAEQLKTECAKHSAKWRTFKDWLGMYDKMFNVVQSKLQELGLDGDDVLDCNLEDKRATPPTALPAPTPTAAHG</sequence>
<gene>
    <name evidence="2" type="ORF">HMN09_00260500</name>
</gene>
<evidence type="ECO:0000313" key="3">
    <source>
        <dbReference type="Proteomes" id="UP000613580"/>
    </source>
</evidence>
<dbReference type="EMBL" id="JACAZE010000003">
    <property type="protein sequence ID" value="KAF7319231.1"/>
    <property type="molecule type" value="Genomic_DNA"/>
</dbReference>
<keyword evidence="1" id="KW-0175">Coiled coil</keyword>
<evidence type="ECO:0000256" key="1">
    <source>
        <dbReference type="SAM" id="Coils"/>
    </source>
</evidence>
<comment type="caution">
    <text evidence="2">The sequence shown here is derived from an EMBL/GenBank/DDBJ whole genome shotgun (WGS) entry which is preliminary data.</text>
</comment>